<keyword evidence="1" id="KW-1133">Transmembrane helix</keyword>
<evidence type="ECO:0000313" key="2">
    <source>
        <dbReference type="EMBL" id="SDX27576.1"/>
    </source>
</evidence>
<protein>
    <submittedName>
        <fullName evidence="2">Uncharacterized protein</fullName>
    </submittedName>
</protein>
<evidence type="ECO:0000256" key="1">
    <source>
        <dbReference type="SAM" id="Phobius"/>
    </source>
</evidence>
<keyword evidence="1" id="KW-0472">Membrane</keyword>
<feature type="transmembrane region" description="Helical" evidence="1">
    <location>
        <begin position="16"/>
        <end position="33"/>
    </location>
</feature>
<feature type="transmembrane region" description="Helical" evidence="1">
    <location>
        <begin position="39"/>
        <end position="61"/>
    </location>
</feature>
<keyword evidence="3" id="KW-1185">Reference proteome</keyword>
<evidence type="ECO:0000313" key="3">
    <source>
        <dbReference type="Proteomes" id="UP000198647"/>
    </source>
</evidence>
<dbReference type="Proteomes" id="UP000198647">
    <property type="component" value="Unassembled WGS sequence"/>
</dbReference>
<comment type="caution">
    <text evidence="2">The sequence shown here is derived from an EMBL/GenBank/DDBJ whole genome shotgun (WGS) entry which is preliminary data.</text>
</comment>
<keyword evidence="1" id="KW-0812">Transmembrane</keyword>
<proteinExistence type="predicted"/>
<gene>
    <name evidence="2" type="ORF">SAMN04488081_0017</name>
</gene>
<reference evidence="2 3" key="1">
    <citation type="submission" date="2016-10" db="EMBL/GenBank/DDBJ databases">
        <authorList>
            <person name="Varghese N."/>
            <person name="Submissions S."/>
        </authorList>
    </citation>
    <scope>NUCLEOTIDE SEQUENCE [LARGE SCALE GENOMIC DNA]</scope>
    <source>
        <strain evidence="2 3">DSM 20748</strain>
    </source>
</reference>
<sequence>MKDSGQLSKKRRYQERFAVIYFVVALFFITVILEDDYNVFIVAAITLSIYVLVKFLIGVYVEKNERGS</sequence>
<dbReference type="EMBL" id="FNOS01000001">
    <property type="protein sequence ID" value="SDX27576.1"/>
    <property type="molecule type" value="Genomic_DNA"/>
</dbReference>
<organism evidence="2 3">
    <name type="scientific">Salimicrobium album</name>
    <dbReference type="NCBI Taxonomy" id="50717"/>
    <lineage>
        <taxon>Bacteria</taxon>
        <taxon>Bacillati</taxon>
        <taxon>Bacillota</taxon>
        <taxon>Bacilli</taxon>
        <taxon>Bacillales</taxon>
        <taxon>Bacillaceae</taxon>
        <taxon>Salimicrobium</taxon>
    </lineage>
</organism>
<name>A0A1H3AD32_9BACI</name>
<accession>A0A1H3AD32</accession>